<dbReference type="RefSeq" id="WP_064910386.1">
    <property type="nucleotide sequence ID" value="NZ_PSZD01000002.1"/>
</dbReference>
<comment type="caution">
    <text evidence="1">The sequence shown here is derived from an EMBL/GenBank/DDBJ whole genome shotgun (WGS) entry which is preliminary data.</text>
</comment>
<proteinExistence type="predicted"/>
<protein>
    <submittedName>
        <fullName evidence="1">Uncharacterized protein</fullName>
    </submittedName>
</protein>
<dbReference type="AlphaFoldDB" id="A0A2S6AD36"/>
<dbReference type="Proteomes" id="UP000238356">
    <property type="component" value="Unassembled WGS sequence"/>
</dbReference>
<sequence>MDNTLARRSSEELRALFRTAACPDLAEVTGRLEAELAGPALVRALAPIAFRLTGLADWWGKDLRPAPAGDGLTGYNLAGPRGESATLPLRATIGPSRLDGAPAVVVSYAPDAPFPWRRVVDDLRILADGTVLGLTFGLPFTPRGGSPFLLRREVR</sequence>
<name>A0A2S6AD36_9NOCA</name>
<dbReference type="EMBL" id="PSZD01000002">
    <property type="protein sequence ID" value="PPJ31937.1"/>
    <property type="molecule type" value="Genomic_DNA"/>
</dbReference>
<accession>A0A2S6AD36</accession>
<reference evidence="1 2" key="1">
    <citation type="submission" date="2018-02" db="EMBL/GenBank/DDBJ databases">
        <title>8 Nocardia nova and 1 Nocardia cyriacigeorgica strain used for evolution to TMP-SMX.</title>
        <authorList>
            <person name="Mehta H."/>
            <person name="Weng J."/>
            <person name="Shamoo Y."/>
        </authorList>
    </citation>
    <scope>NUCLEOTIDE SEQUENCE [LARGE SCALE GENOMIC DNA]</scope>
    <source>
        <strain evidence="1 2">BAA2227</strain>
    </source>
</reference>
<keyword evidence="2" id="KW-1185">Reference proteome</keyword>
<organism evidence="1 2">
    <name type="scientific">Nocardia nova</name>
    <dbReference type="NCBI Taxonomy" id="37330"/>
    <lineage>
        <taxon>Bacteria</taxon>
        <taxon>Bacillati</taxon>
        <taxon>Actinomycetota</taxon>
        <taxon>Actinomycetes</taxon>
        <taxon>Mycobacteriales</taxon>
        <taxon>Nocardiaceae</taxon>
        <taxon>Nocardia</taxon>
    </lineage>
</organism>
<evidence type="ECO:0000313" key="2">
    <source>
        <dbReference type="Proteomes" id="UP000238356"/>
    </source>
</evidence>
<evidence type="ECO:0000313" key="1">
    <source>
        <dbReference type="EMBL" id="PPJ31937.1"/>
    </source>
</evidence>
<gene>
    <name evidence="1" type="ORF">C5F51_03435</name>
</gene>